<dbReference type="InterPro" id="IPR020889">
    <property type="entry name" value="LipoPS_assembly_LptD"/>
</dbReference>
<comment type="caution">
    <text evidence="7">The sequence shown here is derived from an EMBL/GenBank/DDBJ whole genome shotgun (WGS) entry which is preliminary data.</text>
</comment>
<dbReference type="GO" id="GO:0009279">
    <property type="term" value="C:cell outer membrane"/>
    <property type="evidence" value="ECO:0007669"/>
    <property type="project" value="UniProtKB-SubCell"/>
</dbReference>
<dbReference type="Gene3D" id="2.60.450.10">
    <property type="entry name" value="Lipopolysaccharide (LPS) transport protein A like domain"/>
    <property type="match status" value="1"/>
</dbReference>
<accession>A0A5B2Z433</accession>
<organism evidence="7 8">
    <name type="scientific">Arenimonas fontis</name>
    <dbReference type="NCBI Taxonomy" id="2608255"/>
    <lineage>
        <taxon>Bacteria</taxon>
        <taxon>Pseudomonadati</taxon>
        <taxon>Pseudomonadota</taxon>
        <taxon>Gammaproteobacteria</taxon>
        <taxon>Lysobacterales</taxon>
        <taxon>Lysobacteraceae</taxon>
        <taxon>Arenimonas</taxon>
    </lineage>
</organism>
<keyword evidence="1 4" id="KW-0732">Signal</keyword>
<reference evidence="7 8" key="1">
    <citation type="submission" date="2019-09" db="EMBL/GenBank/DDBJ databases">
        <title>Arenimonas chukotkensis sp. nov., a bacterium isolated from Chukotka hot spring, Arctic region, Russia.</title>
        <authorList>
            <person name="Zayulina K.S."/>
            <person name="Prokofeva M.I."/>
            <person name="Elcheninov A.G."/>
            <person name="Novikov A."/>
            <person name="Kochetkova T.V."/>
            <person name="Kublanov I.V."/>
        </authorList>
    </citation>
    <scope>NUCLEOTIDE SEQUENCE [LARGE SCALE GENOMIC DNA]</scope>
    <source>
        <strain evidence="7 8">3729k</strain>
    </source>
</reference>
<feature type="domain" description="LptD C-terminal" evidence="6">
    <location>
        <begin position="297"/>
        <end position="657"/>
    </location>
</feature>
<dbReference type="Pfam" id="PF04453">
    <property type="entry name" value="LptD"/>
    <property type="match status" value="1"/>
</dbReference>
<sequence length="739" mass="84059" precursor="true">MRRPVLRLLPFCLAMACAARAQDAPGSEDPLWQRCPLPGTLPEYRPRTEGAAPAREGAPTDVTARELDLSRDEVTVLTGEVELSRGDQWLGTDRLTWEHEGNRFHTDGPVRYQDRRMRFAAGRASGDSDQDRIELENVQYQFNDGPGNGRADSVVMLGERGSMAGATYSTCPPGQRQWEFSADDIEVDGEEGMGTARNATLRIGKVPVLWTPWIRFPTDDRRRTGLLWPKIGYDDRNGFDYEQPIYLNLAPNYDVTLSPRWLSRRGLMLGGEFRYLTERSRGEIAGDWLPDDDLSGRDRGLASWRHSTRFSRHWQFGSLLQHVSDRSYFDDFGESLAGSTITLLHSHATLQGRGQGWDLRLGMRDWQAASLAVSEFSEPYRELPSLQARWNRWLAPWAELDVRAEAVRFSHELRDGGDRLDLQPSLRLPFGGAAWFLTPQLSWRYTTWSLDEGLALPDGDTRPSRSLPIWSLDAGAYFDRELTWLGRDLLHTLEPRLFYLKAPYREQDDLPLFDTRPLTFGWPGLFRSNRFSGGDRQADADQVTLALSTRLFDADDGRELLSAGVGRVHYFETPRVTIPGAPLLSDEGSAWVAEASIALARQWRLSLAHQWEPEDERTSLSAVRSQWRFGEGGLVNLAYRYRADLLEQGDLSFVLPVHRDWRLVGRWNYSLRDRQTLEALGGLEWKSCCVAVRLLARRYVRESGDYGSGIYLEFELNGVGSFGRDTVRLLDDAILDYSR</sequence>
<dbReference type="AlphaFoldDB" id="A0A5B2Z433"/>
<name>A0A5B2Z433_9GAMM</name>
<dbReference type="GO" id="GO:0043165">
    <property type="term" value="P:Gram-negative-bacterium-type cell outer membrane assembly"/>
    <property type="evidence" value="ECO:0007669"/>
    <property type="project" value="UniProtKB-UniRule"/>
</dbReference>
<dbReference type="PANTHER" id="PTHR30189:SF1">
    <property type="entry name" value="LPS-ASSEMBLY PROTEIN LPTD"/>
    <property type="match status" value="1"/>
</dbReference>
<comment type="subcellular location">
    <subcellularLocation>
        <location evidence="4">Cell outer membrane</location>
    </subcellularLocation>
</comment>
<comment type="subunit">
    <text evidence="4">Component of the lipopolysaccharide transport and assembly complex. Interacts with LptE and LptA.</text>
</comment>
<proteinExistence type="inferred from homology"/>
<evidence type="ECO:0000256" key="4">
    <source>
        <dbReference type="HAMAP-Rule" id="MF_01411"/>
    </source>
</evidence>
<protein>
    <recommendedName>
        <fullName evidence="4">LPS-assembly protein LptD</fullName>
    </recommendedName>
</protein>
<dbReference type="GO" id="GO:1990351">
    <property type="term" value="C:transporter complex"/>
    <property type="evidence" value="ECO:0007669"/>
    <property type="project" value="TreeGrafter"/>
</dbReference>
<dbReference type="PANTHER" id="PTHR30189">
    <property type="entry name" value="LPS-ASSEMBLY PROTEIN"/>
    <property type="match status" value="1"/>
</dbReference>
<keyword evidence="2 4" id="KW-0472">Membrane</keyword>
<reference evidence="7 8" key="2">
    <citation type="submission" date="2019-09" db="EMBL/GenBank/DDBJ databases">
        <authorList>
            <person name="Mazur A."/>
        </authorList>
    </citation>
    <scope>NUCLEOTIDE SEQUENCE [LARGE SCALE GENOMIC DNA]</scope>
    <source>
        <strain evidence="7 8">3729k</strain>
    </source>
</reference>
<dbReference type="GO" id="GO:0015920">
    <property type="term" value="P:lipopolysaccharide transport"/>
    <property type="evidence" value="ECO:0007669"/>
    <property type="project" value="InterPro"/>
</dbReference>
<feature type="domain" description="Organic solvent tolerance-like N-terminal" evidence="5">
    <location>
        <begin position="62"/>
        <end position="192"/>
    </location>
</feature>
<dbReference type="RefSeq" id="WP_149861486.1">
    <property type="nucleotide sequence ID" value="NZ_VUOD01000015.1"/>
</dbReference>
<dbReference type="InterPro" id="IPR050218">
    <property type="entry name" value="LptD"/>
</dbReference>
<feature type="chain" id="PRO_5023473043" description="LPS-assembly protein LptD" evidence="4">
    <location>
        <begin position="22"/>
        <end position="739"/>
    </location>
</feature>
<dbReference type="HAMAP" id="MF_01411">
    <property type="entry name" value="LPS_assembly_LptD"/>
    <property type="match status" value="1"/>
</dbReference>
<keyword evidence="3 4" id="KW-0998">Cell outer membrane</keyword>
<dbReference type="Proteomes" id="UP000322165">
    <property type="component" value="Unassembled WGS sequence"/>
</dbReference>
<comment type="caution">
    <text evidence="4">Lacks conserved residue(s) required for the propagation of feature annotation.</text>
</comment>
<comment type="similarity">
    <text evidence="4">Belongs to the LptD family.</text>
</comment>
<keyword evidence="8" id="KW-1185">Reference proteome</keyword>
<comment type="function">
    <text evidence="4">Together with LptE, is involved in the assembly of lipopolysaccharide (LPS) at the surface of the outer membrane.</text>
</comment>
<evidence type="ECO:0000259" key="5">
    <source>
        <dbReference type="Pfam" id="PF03968"/>
    </source>
</evidence>
<evidence type="ECO:0000256" key="3">
    <source>
        <dbReference type="ARBA" id="ARBA00023237"/>
    </source>
</evidence>
<evidence type="ECO:0000256" key="1">
    <source>
        <dbReference type="ARBA" id="ARBA00022729"/>
    </source>
</evidence>
<dbReference type="InterPro" id="IPR007543">
    <property type="entry name" value="LptD_C"/>
</dbReference>
<dbReference type="InterPro" id="IPR005653">
    <property type="entry name" value="OstA-like_N"/>
</dbReference>
<evidence type="ECO:0000313" key="7">
    <source>
        <dbReference type="EMBL" id="KAA2283698.1"/>
    </source>
</evidence>
<evidence type="ECO:0000259" key="6">
    <source>
        <dbReference type="Pfam" id="PF04453"/>
    </source>
</evidence>
<gene>
    <name evidence="4 7" type="primary">lptD</name>
    <name evidence="7" type="ORF">F0415_12120</name>
</gene>
<evidence type="ECO:0000256" key="2">
    <source>
        <dbReference type="ARBA" id="ARBA00023136"/>
    </source>
</evidence>
<feature type="signal peptide" evidence="4">
    <location>
        <begin position="1"/>
        <end position="21"/>
    </location>
</feature>
<dbReference type="Pfam" id="PF03968">
    <property type="entry name" value="LptD_N"/>
    <property type="match status" value="1"/>
</dbReference>
<dbReference type="EMBL" id="VUOD01000015">
    <property type="protein sequence ID" value="KAA2283698.1"/>
    <property type="molecule type" value="Genomic_DNA"/>
</dbReference>
<evidence type="ECO:0000313" key="8">
    <source>
        <dbReference type="Proteomes" id="UP000322165"/>
    </source>
</evidence>